<comment type="caution">
    <text evidence="13">The sequence shown here is derived from an EMBL/GenBank/DDBJ whole genome shotgun (WGS) entry which is preliminary data.</text>
</comment>
<name>A0ABQ3KWG4_9ALTE</name>
<evidence type="ECO:0000256" key="10">
    <source>
        <dbReference type="HAMAP-Rule" id="MF_01102"/>
    </source>
</evidence>
<dbReference type="HAMAP" id="MF_01102">
    <property type="entry name" value="MnmC"/>
    <property type="match status" value="1"/>
</dbReference>
<dbReference type="InterPro" id="IPR036188">
    <property type="entry name" value="FAD/NAD-bd_sf"/>
</dbReference>
<keyword evidence="3 10" id="KW-0285">Flavoprotein</keyword>
<keyword evidence="7 10" id="KW-0274">FAD</keyword>
<dbReference type="InterPro" id="IPR023032">
    <property type="entry name" value="tRNA_MAMT_biosynth_bifunc_MnmC"/>
</dbReference>
<evidence type="ECO:0000256" key="5">
    <source>
        <dbReference type="ARBA" id="ARBA00022691"/>
    </source>
</evidence>
<evidence type="ECO:0000259" key="11">
    <source>
        <dbReference type="Pfam" id="PF01266"/>
    </source>
</evidence>
<dbReference type="EMBL" id="BNAO01000002">
    <property type="protein sequence ID" value="GHG64374.1"/>
    <property type="molecule type" value="Genomic_DNA"/>
</dbReference>
<organism evidence="13 14">
    <name type="scientific">Alishewanella longhuensis</name>
    <dbReference type="NCBI Taxonomy" id="1091037"/>
    <lineage>
        <taxon>Bacteria</taxon>
        <taxon>Pseudomonadati</taxon>
        <taxon>Pseudomonadota</taxon>
        <taxon>Gammaproteobacteria</taxon>
        <taxon>Alteromonadales</taxon>
        <taxon>Alteromonadaceae</taxon>
        <taxon>Alishewanella</taxon>
    </lineage>
</organism>
<dbReference type="Pfam" id="PF01266">
    <property type="entry name" value="DAO"/>
    <property type="match status" value="1"/>
</dbReference>
<dbReference type="Gene3D" id="3.40.50.150">
    <property type="entry name" value="Vaccinia Virus protein VP39"/>
    <property type="match status" value="1"/>
</dbReference>
<dbReference type="Gene3D" id="3.50.50.60">
    <property type="entry name" value="FAD/NAD(P)-binding domain"/>
    <property type="match status" value="1"/>
</dbReference>
<dbReference type="PANTHER" id="PTHR13847:SF283">
    <property type="entry name" value="TRNA 5-METHYLAMINOMETHYL-2-THIOURIDINE BIOSYNTHESIS BIFUNCTIONAL PROTEIN MNMC"/>
    <property type="match status" value="1"/>
</dbReference>
<evidence type="ECO:0000256" key="2">
    <source>
        <dbReference type="ARBA" id="ARBA00022603"/>
    </source>
</evidence>
<dbReference type="EC" id="2.1.1.61" evidence="10"/>
<feature type="domain" description="MnmC-like methyltransferase" evidence="12">
    <location>
        <begin position="120"/>
        <end position="239"/>
    </location>
</feature>
<dbReference type="Proteomes" id="UP000659697">
    <property type="component" value="Unassembled WGS sequence"/>
</dbReference>
<evidence type="ECO:0000313" key="13">
    <source>
        <dbReference type="EMBL" id="GHG64374.1"/>
    </source>
</evidence>
<comment type="cofactor">
    <cofactor evidence="10">
        <name>FAD</name>
        <dbReference type="ChEBI" id="CHEBI:57692"/>
    </cofactor>
</comment>
<keyword evidence="6 10" id="KW-0819">tRNA processing</keyword>
<dbReference type="InterPro" id="IPR006076">
    <property type="entry name" value="FAD-dep_OxRdtase"/>
</dbReference>
<comment type="catalytic activity">
    <reaction evidence="10">
        <text>5-aminomethyl-2-thiouridine(34) in tRNA + S-adenosyl-L-methionine = 5-methylaminomethyl-2-thiouridine(34) in tRNA + S-adenosyl-L-homocysteine + H(+)</text>
        <dbReference type="Rhea" id="RHEA:19569"/>
        <dbReference type="Rhea" id="RHEA-COMP:10195"/>
        <dbReference type="Rhea" id="RHEA-COMP:10197"/>
        <dbReference type="ChEBI" id="CHEBI:15378"/>
        <dbReference type="ChEBI" id="CHEBI:57856"/>
        <dbReference type="ChEBI" id="CHEBI:59789"/>
        <dbReference type="ChEBI" id="CHEBI:74454"/>
        <dbReference type="ChEBI" id="CHEBI:74455"/>
        <dbReference type="EC" id="2.1.1.61"/>
    </reaction>
</comment>
<evidence type="ECO:0000256" key="1">
    <source>
        <dbReference type="ARBA" id="ARBA00022490"/>
    </source>
</evidence>
<dbReference type="RefSeq" id="WP_189431067.1">
    <property type="nucleotide sequence ID" value="NZ_BNAO01000002.1"/>
</dbReference>
<feature type="region of interest" description="tRNA (mnm(5)s(2)U34)-methyltransferase" evidence="10">
    <location>
        <begin position="1"/>
        <end position="241"/>
    </location>
</feature>
<evidence type="ECO:0000313" key="14">
    <source>
        <dbReference type="Proteomes" id="UP000659697"/>
    </source>
</evidence>
<accession>A0ABQ3KWG4</accession>
<evidence type="ECO:0000256" key="4">
    <source>
        <dbReference type="ARBA" id="ARBA00022679"/>
    </source>
</evidence>
<keyword evidence="5 10" id="KW-0949">S-adenosyl-L-methionine</keyword>
<dbReference type="EC" id="1.5.-.-" evidence="10"/>
<dbReference type="NCBIfam" id="NF033855">
    <property type="entry name" value="tRNA_MNMC2"/>
    <property type="match status" value="1"/>
</dbReference>
<feature type="region of interest" description="FAD-dependent cmnm(5)s(2)U34 oxidoreductase" evidence="10">
    <location>
        <begin position="270"/>
        <end position="633"/>
    </location>
</feature>
<reference evidence="14" key="1">
    <citation type="journal article" date="2019" name="Int. J. Syst. Evol. Microbiol.">
        <title>The Global Catalogue of Microorganisms (GCM) 10K type strain sequencing project: providing services to taxonomists for standard genome sequencing and annotation.</title>
        <authorList>
            <consortium name="The Broad Institute Genomics Platform"/>
            <consortium name="The Broad Institute Genome Sequencing Center for Infectious Disease"/>
            <person name="Wu L."/>
            <person name="Ma J."/>
        </authorList>
    </citation>
    <scope>NUCLEOTIDE SEQUENCE [LARGE SCALE GENOMIC DNA]</scope>
    <source>
        <strain evidence="14">CGMCC 1.7003</strain>
    </source>
</reference>
<proteinExistence type="inferred from homology"/>
<evidence type="ECO:0000256" key="9">
    <source>
        <dbReference type="ARBA" id="ARBA00023268"/>
    </source>
</evidence>
<dbReference type="InterPro" id="IPR047785">
    <property type="entry name" value="tRNA_MNMC2"/>
</dbReference>
<keyword evidence="2 10" id="KW-0489">Methyltransferase</keyword>
<sequence length="633" mass="69040">MQSLSNARIHFNPQGTPVATDFDDIYFSNDGGLAETDYVFLQQNSLPSRWPRHPQAFFHILETGFGTGANFLLCWQRFRSFRAQYPAAACQRLYFSSFEKYPLSLADLQQALACHTLLQAQCEQLLQAYPPPVAGCHRLVFDHGQVILDLWQGDVNTLLPQLPVQNQVDAIFLDGFAPAKNPDMWQTGLFEQLFRLSNANTTLATFTCAGLVKQGLTAAGFNIKKVKGFGRKREMLTATIAADTASEPIAAKVALHRESQLPAKDDVTIIGGGLAALCSAYALVRRGVKVALLCADAEVAQGASHNRQGALYPNLPVSPSAAGLWHCQAFHYARQFYQDCLQTGITFPMQFCGLLHLATTPQLTERQRKMAEHQSWPTSLVRFVAADEASALAGIPLQHSGIFIPDAGWIAPQAFCQALFHFLTTQPLFTAVFDCPIVDMQASDTGWQLQTPQHQLTAQRLLVATGADLTQLAAMAHLPLNRVRGQVSHVHAATLTPLKTVICHKGYLTPAWQGLHCIGATFDRNAQEAYLSAADDNANIQQLAEQLAMTPLAAEIQLDSAKAAFRGTVPDHLPLAGLVDNSQPTLWVHAGLGARGLLFAPLLAEILACQLTGEPVPAAETTLQHLSPQRFAR</sequence>
<dbReference type="Gene3D" id="3.30.9.10">
    <property type="entry name" value="D-Amino Acid Oxidase, subunit A, domain 2"/>
    <property type="match status" value="1"/>
</dbReference>
<keyword evidence="1 10" id="KW-0963">Cytoplasm</keyword>
<dbReference type="PANTHER" id="PTHR13847">
    <property type="entry name" value="SARCOSINE DEHYDROGENASE-RELATED"/>
    <property type="match status" value="1"/>
</dbReference>
<protein>
    <recommendedName>
        <fullName evidence="10">tRNA 5-methylaminomethyl-2-thiouridine biosynthesis bifunctional protein MnmC</fullName>
        <shortName evidence="10">tRNA mnm(5)s(2)U biosynthesis bifunctional protein</shortName>
    </recommendedName>
    <domain>
        <recommendedName>
            <fullName evidence="10">tRNA (mnm(5)s(2)U34)-methyltransferase</fullName>
            <ecNumber evidence="10">2.1.1.61</ecNumber>
        </recommendedName>
    </domain>
    <domain>
        <recommendedName>
            <fullName evidence="10">FAD-dependent cmnm(5)s(2)U34 oxidoreductase</fullName>
            <ecNumber evidence="10">1.5.-.-</ecNumber>
        </recommendedName>
    </domain>
</protein>
<comment type="subcellular location">
    <subcellularLocation>
        <location evidence="10">Cytoplasm</location>
    </subcellularLocation>
</comment>
<keyword evidence="4 10" id="KW-0808">Transferase</keyword>
<evidence type="ECO:0000256" key="6">
    <source>
        <dbReference type="ARBA" id="ARBA00022694"/>
    </source>
</evidence>
<dbReference type="InterPro" id="IPR008471">
    <property type="entry name" value="MnmC-like_methylTransf"/>
</dbReference>
<dbReference type="InterPro" id="IPR017610">
    <property type="entry name" value="tRNA_S-uridine_synth_MnmC_C"/>
</dbReference>
<gene>
    <name evidence="10 13" type="primary">mnmC</name>
    <name evidence="13" type="ORF">GCM10010919_10880</name>
</gene>
<comment type="function">
    <text evidence="10">Catalyzes the last two steps in the biosynthesis of 5-methylaminomethyl-2-thiouridine (mnm(5)s(2)U) at the wobble position (U34) in tRNA. Catalyzes the FAD-dependent demodification of cmnm(5)s(2)U34 to nm(5)s(2)U34, followed by the transfer of a methyl group from S-adenosyl-L-methionine to nm(5)s(2)U34, to form mnm(5)s(2)U34.</text>
</comment>
<dbReference type="SUPFAM" id="SSF51905">
    <property type="entry name" value="FAD/NAD(P)-binding domain"/>
    <property type="match status" value="1"/>
</dbReference>
<dbReference type="NCBIfam" id="TIGR03197">
    <property type="entry name" value="MnmC_Cterm"/>
    <property type="match status" value="1"/>
</dbReference>
<keyword evidence="9 10" id="KW-0511">Multifunctional enzyme</keyword>
<evidence type="ECO:0000256" key="8">
    <source>
        <dbReference type="ARBA" id="ARBA00023002"/>
    </source>
</evidence>
<keyword evidence="8 10" id="KW-0560">Oxidoreductase</keyword>
<comment type="similarity">
    <text evidence="10">In the N-terminal section; belongs to the methyltransferase superfamily. tRNA (mnm(5)s(2)U34)-methyltransferase family.</text>
</comment>
<evidence type="ECO:0000259" key="12">
    <source>
        <dbReference type="Pfam" id="PF05430"/>
    </source>
</evidence>
<evidence type="ECO:0000256" key="3">
    <source>
        <dbReference type="ARBA" id="ARBA00022630"/>
    </source>
</evidence>
<dbReference type="Pfam" id="PF05430">
    <property type="entry name" value="Methyltransf_30"/>
    <property type="match status" value="1"/>
</dbReference>
<dbReference type="NCBIfam" id="NF002481">
    <property type="entry name" value="PRK01747.1-2"/>
    <property type="match status" value="1"/>
</dbReference>
<evidence type="ECO:0000256" key="7">
    <source>
        <dbReference type="ARBA" id="ARBA00022827"/>
    </source>
</evidence>
<comment type="similarity">
    <text evidence="10">In the C-terminal section; belongs to the DAO family.</text>
</comment>
<keyword evidence="14" id="KW-1185">Reference proteome</keyword>
<dbReference type="InterPro" id="IPR029063">
    <property type="entry name" value="SAM-dependent_MTases_sf"/>
</dbReference>
<feature type="domain" description="FAD dependent oxidoreductase" evidence="11">
    <location>
        <begin position="266"/>
        <end position="608"/>
    </location>
</feature>